<keyword evidence="2" id="KW-1185">Reference proteome</keyword>
<reference evidence="1" key="1">
    <citation type="journal article" date="2015" name="PeerJ">
        <title>First genomic representation of candidate bacterial phylum KSB3 points to enhanced environmental sensing as a trigger of wastewater bulking.</title>
        <authorList>
            <person name="Sekiguchi Y."/>
            <person name="Ohashi A."/>
            <person name="Parks D.H."/>
            <person name="Yamauchi T."/>
            <person name="Tyson G.W."/>
            <person name="Hugenholtz P."/>
        </authorList>
    </citation>
    <scope>NUCLEOTIDE SEQUENCE [LARGE SCALE GENOMIC DNA]</scope>
</reference>
<proteinExistence type="predicted"/>
<sequence>MVTKQVLDQAKAYLCWDTFPDLTIKLIPLEQPVAFYTPPSANMHTIVLFYPVPCDDYWPVLFLLFHEIGHYRQFQTSCTQGKESHFWECVNMATGEEKIEFEAESWELGKRVLSDFLSHCHFSQGLQKYAITQYQSYAARCLNSYEDG</sequence>
<organism evidence="1">
    <name type="scientific">Vecturithrix granuli</name>
    <dbReference type="NCBI Taxonomy" id="1499967"/>
    <lineage>
        <taxon>Bacteria</taxon>
        <taxon>Candidatus Moduliflexota</taxon>
        <taxon>Candidatus Vecturitrichia</taxon>
        <taxon>Candidatus Vecturitrichales</taxon>
        <taxon>Candidatus Vecturitrichaceae</taxon>
        <taxon>Candidatus Vecturithrix</taxon>
    </lineage>
</organism>
<dbReference type="HOGENOM" id="CLU_1802277_0_0_0"/>
<name>A0A081C9K0_VECG1</name>
<evidence type="ECO:0000313" key="1">
    <source>
        <dbReference type="EMBL" id="GAK61255.1"/>
    </source>
</evidence>
<accession>A0A081C9K0</accession>
<evidence type="ECO:0000313" key="2">
    <source>
        <dbReference type="Proteomes" id="UP000030661"/>
    </source>
</evidence>
<gene>
    <name evidence="1" type="ORF">U27_01155</name>
</gene>
<dbReference type="AlphaFoldDB" id="A0A081C9K0"/>
<protein>
    <submittedName>
        <fullName evidence="1">Uncharacterized protein</fullName>
    </submittedName>
</protein>
<dbReference type="Proteomes" id="UP000030661">
    <property type="component" value="Unassembled WGS sequence"/>
</dbReference>
<dbReference type="EMBL" id="DF820478">
    <property type="protein sequence ID" value="GAK61255.1"/>
    <property type="molecule type" value="Genomic_DNA"/>
</dbReference>